<evidence type="ECO:0008006" key="4">
    <source>
        <dbReference type="Google" id="ProtNLM"/>
    </source>
</evidence>
<feature type="transmembrane region" description="Helical" evidence="1">
    <location>
        <begin position="6"/>
        <end position="24"/>
    </location>
</feature>
<accession>A0ABV8Y2A8</accession>
<comment type="caution">
    <text evidence="2">The sequence shown here is derived from an EMBL/GenBank/DDBJ whole genome shotgun (WGS) entry which is preliminary data.</text>
</comment>
<keyword evidence="1" id="KW-1133">Transmembrane helix</keyword>
<evidence type="ECO:0000256" key="1">
    <source>
        <dbReference type="SAM" id="Phobius"/>
    </source>
</evidence>
<keyword evidence="3" id="KW-1185">Reference proteome</keyword>
<dbReference type="RefSeq" id="WP_344230972.1">
    <property type="nucleotide sequence ID" value="NZ_BAAALH010000003.1"/>
</dbReference>
<organism evidence="2 3">
    <name type="scientific">Citricoccus alkalitolerans</name>
    <dbReference type="NCBI Taxonomy" id="246603"/>
    <lineage>
        <taxon>Bacteria</taxon>
        <taxon>Bacillati</taxon>
        <taxon>Actinomycetota</taxon>
        <taxon>Actinomycetes</taxon>
        <taxon>Micrococcales</taxon>
        <taxon>Micrococcaceae</taxon>
        <taxon>Citricoccus</taxon>
    </lineage>
</organism>
<evidence type="ECO:0000313" key="2">
    <source>
        <dbReference type="EMBL" id="MFC4431063.1"/>
    </source>
</evidence>
<proteinExistence type="predicted"/>
<keyword evidence="1" id="KW-0812">Transmembrane</keyword>
<dbReference type="Proteomes" id="UP001595965">
    <property type="component" value="Unassembled WGS sequence"/>
</dbReference>
<evidence type="ECO:0000313" key="3">
    <source>
        <dbReference type="Proteomes" id="UP001595965"/>
    </source>
</evidence>
<gene>
    <name evidence="2" type="ORF">ACFO0K_15440</name>
</gene>
<keyword evidence="1" id="KW-0472">Membrane</keyword>
<name>A0ABV8Y2A8_9MICC</name>
<sequence length="159" mass="18265">MWEGISAVATAIVGLAGIGATIWVQRQERKHTSRQLAEDRTQSRRQAAYERLLLQAIRTTEFVCGADTIFVRHAMPPDVDTESYDAWMLLDLYTSDAFQSAHSNWSSAIERVRDILDRVPEKKMWHQMKRDLQAEFVDACDLAEEQLRTLLQVARSELN</sequence>
<reference evidence="3" key="1">
    <citation type="journal article" date="2019" name="Int. J. Syst. Evol. Microbiol.">
        <title>The Global Catalogue of Microorganisms (GCM) 10K type strain sequencing project: providing services to taxonomists for standard genome sequencing and annotation.</title>
        <authorList>
            <consortium name="The Broad Institute Genomics Platform"/>
            <consortium name="The Broad Institute Genome Sequencing Center for Infectious Disease"/>
            <person name="Wu L."/>
            <person name="Ma J."/>
        </authorList>
    </citation>
    <scope>NUCLEOTIDE SEQUENCE [LARGE SCALE GENOMIC DNA]</scope>
    <source>
        <strain evidence="3">CGMCC 1.12125</strain>
    </source>
</reference>
<dbReference type="EMBL" id="JBHSEN010000003">
    <property type="protein sequence ID" value="MFC4431063.1"/>
    <property type="molecule type" value="Genomic_DNA"/>
</dbReference>
<protein>
    <recommendedName>
        <fullName evidence="4">DUF2489 domain-containing protein</fullName>
    </recommendedName>
</protein>